<dbReference type="EMBL" id="JAKJSC010000001">
    <property type="protein sequence ID" value="MDE5416647.1"/>
    <property type="molecule type" value="Genomic_DNA"/>
</dbReference>
<dbReference type="InterPro" id="IPR002725">
    <property type="entry name" value="YgjP-like_metallopeptidase"/>
</dbReference>
<protein>
    <submittedName>
        <fullName evidence="2">M48 family metallopeptidase</fullName>
    </submittedName>
</protein>
<evidence type="ECO:0000259" key="1">
    <source>
        <dbReference type="Pfam" id="PF01863"/>
    </source>
</evidence>
<evidence type="ECO:0000313" key="3">
    <source>
        <dbReference type="Proteomes" id="UP001528920"/>
    </source>
</evidence>
<dbReference type="Proteomes" id="UP001528920">
    <property type="component" value="Unassembled WGS sequence"/>
</dbReference>
<reference evidence="2 3" key="1">
    <citation type="submission" date="2022-01" db="EMBL/GenBank/DDBJ databases">
        <title>Labilibaculum sp. nov, a marine bacterium isolated from Antarctica.</title>
        <authorList>
            <person name="Dai W."/>
        </authorList>
    </citation>
    <scope>NUCLEOTIDE SEQUENCE [LARGE SCALE GENOMIC DNA]</scope>
    <source>
        <strain evidence="2 3">DW002</strain>
    </source>
</reference>
<dbReference type="Gene3D" id="3.30.2010.10">
    <property type="entry name" value="Metalloproteases ('zincins'), catalytic domain"/>
    <property type="match status" value="1"/>
</dbReference>
<sequence>MPEEKILILEDVGKILLKKNRRFKRLSVRLAPIKGVWINVPYSISYQEAISFAKENKAWIIDNLKKTERKEKKQTIFTDSTDFKTHYHILQLKADKVTKYSAKLHNGLLEVVYPIHTDILNQALQNFIRKSIIETLHREASYYLPKRIDELAQKCSFSYTSVHIKNTKSRWGSCTHDNKINLCIHLMRLPKELCDMVILHELCHTLVKNHSKDFYDLLGMHCSDLVRKRKEIKNYSTTIF</sequence>
<evidence type="ECO:0000313" key="2">
    <source>
        <dbReference type="EMBL" id="MDE5416647.1"/>
    </source>
</evidence>
<accession>A0ABT5VMI0</accession>
<organism evidence="2 3">
    <name type="scientific">Paralabilibaculum antarcticum</name>
    <dbReference type="NCBI Taxonomy" id="2912572"/>
    <lineage>
        <taxon>Bacteria</taxon>
        <taxon>Pseudomonadati</taxon>
        <taxon>Bacteroidota</taxon>
        <taxon>Bacteroidia</taxon>
        <taxon>Marinilabiliales</taxon>
        <taxon>Marinifilaceae</taxon>
        <taxon>Paralabilibaculum</taxon>
    </lineage>
</organism>
<dbReference type="PANTHER" id="PTHR30399">
    <property type="entry name" value="UNCHARACTERIZED PROTEIN YGJP"/>
    <property type="match status" value="1"/>
</dbReference>
<dbReference type="PANTHER" id="PTHR30399:SF1">
    <property type="entry name" value="UTP PYROPHOSPHATASE"/>
    <property type="match status" value="1"/>
</dbReference>
<dbReference type="CDD" id="cd07344">
    <property type="entry name" value="M48_yhfN_like"/>
    <property type="match status" value="1"/>
</dbReference>
<name>A0ABT5VMI0_9BACT</name>
<proteinExistence type="predicted"/>
<keyword evidence="3" id="KW-1185">Reference proteome</keyword>
<dbReference type="Pfam" id="PF01863">
    <property type="entry name" value="YgjP-like"/>
    <property type="match status" value="1"/>
</dbReference>
<dbReference type="RefSeq" id="WP_275107987.1">
    <property type="nucleotide sequence ID" value="NZ_JAKJSC010000001.1"/>
</dbReference>
<feature type="domain" description="YgjP-like metallopeptidase" evidence="1">
    <location>
        <begin position="24"/>
        <end position="234"/>
    </location>
</feature>
<dbReference type="InterPro" id="IPR053136">
    <property type="entry name" value="UTP_pyrophosphatase-like"/>
</dbReference>
<gene>
    <name evidence="2" type="ORF">L3049_01415</name>
</gene>
<comment type="caution">
    <text evidence="2">The sequence shown here is derived from an EMBL/GenBank/DDBJ whole genome shotgun (WGS) entry which is preliminary data.</text>
</comment>